<evidence type="ECO:0000313" key="3">
    <source>
        <dbReference type="EMBL" id="BEI91768.1"/>
    </source>
</evidence>
<dbReference type="Proteomes" id="UP001233271">
    <property type="component" value="Chromosome 4"/>
</dbReference>
<dbReference type="EMBL" id="AP028215">
    <property type="protein sequence ID" value="BEI91768.1"/>
    <property type="molecule type" value="Genomic_DNA"/>
</dbReference>
<protein>
    <submittedName>
        <fullName evidence="3">Uncharacterized protein</fullName>
    </submittedName>
</protein>
<keyword evidence="2" id="KW-0472">Membrane</keyword>
<feature type="compositionally biased region" description="Low complexity" evidence="1">
    <location>
        <begin position="46"/>
        <end position="60"/>
    </location>
</feature>
<keyword evidence="4" id="KW-1185">Reference proteome</keyword>
<evidence type="ECO:0000313" key="4">
    <source>
        <dbReference type="Proteomes" id="UP001233271"/>
    </source>
</evidence>
<name>A0AA48L4G4_9TREE</name>
<sequence length="73" mass="7901">MAFSWAVALCLLAITIFIVSVMTAIRYIVLARQRRREAAMPNMLALPSSSSLSSQSTLVSADAPLLPKKPEPV</sequence>
<keyword evidence="2" id="KW-1133">Transmembrane helix</keyword>
<proteinExistence type="predicted"/>
<dbReference type="AlphaFoldDB" id="A0AA48L4G4"/>
<organism evidence="3 4">
    <name type="scientific">Cutaneotrichosporon cavernicola</name>
    <dbReference type="NCBI Taxonomy" id="279322"/>
    <lineage>
        <taxon>Eukaryota</taxon>
        <taxon>Fungi</taxon>
        <taxon>Dikarya</taxon>
        <taxon>Basidiomycota</taxon>
        <taxon>Agaricomycotina</taxon>
        <taxon>Tremellomycetes</taxon>
        <taxon>Trichosporonales</taxon>
        <taxon>Trichosporonaceae</taxon>
        <taxon>Cutaneotrichosporon</taxon>
    </lineage>
</organism>
<accession>A0AA48L4G4</accession>
<feature type="transmembrane region" description="Helical" evidence="2">
    <location>
        <begin position="6"/>
        <end position="29"/>
    </location>
</feature>
<reference evidence="3" key="1">
    <citation type="journal article" date="2023" name="BMC Genomics">
        <title>Chromosome-level genome assemblies of Cutaneotrichosporon spp. (Trichosporonales, Basidiomycota) reveal imbalanced evolution between nucleotide sequences and chromosome synteny.</title>
        <authorList>
            <person name="Kobayashi Y."/>
            <person name="Kayamori A."/>
            <person name="Aoki K."/>
            <person name="Shiwa Y."/>
            <person name="Matsutani M."/>
            <person name="Fujita N."/>
            <person name="Sugita T."/>
            <person name="Iwasaki W."/>
            <person name="Tanaka N."/>
            <person name="Takashima M."/>
        </authorList>
    </citation>
    <scope>NUCLEOTIDE SEQUENCE</scope>
    <source>
        <strain evidence="3">HIS019</strain>
    </source>
</reference>
<keyword evidence="2" id="KW-0812">Transmembrane</keyword>
<dbReference type="KEGG" id="ccac:CcaHIS019_0405880"/>
<dbReference type="GeneID" id="85495638"/>
<feature type="region of interest" description="Disordered" evidence="1">
    <location>
        <begin position="46"/>
        <end position="73"/>
    </location>
</feature>
<gene>
    <name evidence="3" type="ORF">CcaverHIS019_0405880</name>
</gene>
<evidence type="ECO:0000256" key="1">
    <source>
        <dbReference type="SAM" id="MobiDB-lite"/>
    </source>
</evidence>
<dbReference type="RefSeq" id="XP_060457033.1">
    <property type="nucleotide sequence ID" value="XM_060600439.1"/>
</dbReference>
<evidence type="ECO:0000256" key="2">
    <source>
        <dbReference type="SAM" id="Phobius"/>
    </source>
</evidence>